<gene>
    <name evidence="1" type="ORF">C7B46_11620</name>
</gene>
<dbReference type="PANTHER" id="PTHR37523">
    <property type="entry name" value="METALLOPHOSPHOESTERASE"/>
    <property type="match status" value="1"/>
</dbReference>
<evidence type="ECO:0000313" key="2">
    <source>
        <dbReference type="Proteomes" id="UP000242972"/>
    </source>
</evidence>
<dbReference type="SUPFAM" id="SSF56300">
    <property type="entry name" value="Metallo-dependent phosphatases"/>
    <property type="match status" value="1"/>
</dbReference>
<proteinExistence type="predicted"/>
<name>A0A2T2XEV2_9FIRM</name>
<evidence type="ECO:0000313" key="1">
    <source>
        <dbReference type="EMBL" id="PSR33044.1"/>
    </source>
</evidence>
<dbReference type="Gene3D" id="3.60.21.10">
    <property type="match status" value="1"/>
</dbReference>
<dbReference type="InterPro" id="IPR029052">
    <property type="entry name" value="Metallo-depent_PP-like"/>
</dbReference>
<dbReference type="PANTHER" id="PTHR37523:SF1">
    <property type="entry name" value="CALCINEURIN-LIKE PHOSPHOESTERASE DOMAIN-CONTAINING PROTEIN"/>
    <property type="match status" value="1"/>
</dbReference>
<organism evidence="1 2">
    <name type="scientific">Sulfobacillus benefaciens</name>
    <dbReference type="NCBI Taxonomy" id="453960"/>
    <lineage>
        <taxon>Bacteria</taxon>
        <taxon>Bacillati</taxon>
        <taxon>Bacillota</taxon>
        <taxon>Clostridia</taxon>
        <taxon>Eubacteriales</taxon>
        <taxon>Clostridiales Family XVII. Incertae Sedis</taxon>
        <taxon>Sulfobacillus</taxon>
    </lineage>
</organism>
<reference evidence="1 2" key="1">
    <citation type="journal article" date="2014" name="BMC Genomics">
        <title>Comparison of environmental and isolate Sulfobacillus genomes reveals diverse carbon, sulfur, nitrogen, and hydrogen metabolisms.</title>
        <authorList>
            <person name="Justice N.B."/>
            <person name="Norman A."/>
            <person name="Brown C.T."/>
            <person name="Singh A."/>
            <person name="Thomas B.C."/>
            <person name="Banfield J.F."/>
        </authorList>
    </citation>
    <scope>NUCLEOTIDE SEQUENCE [LARGE SCALE GENOMIC DNA]</scope>
    <source>
        <strain evidence="1">AMDSBA4</strain>
    </source>
</reference>
<dbReference type="AlphaFoldDB" id="A0A2T2XEV2"/>
<dbReference type="Proteomes" id="UP000242972">
    <property type="component" value="Unassembled WGS sequence"/>
</dbReference>
<protein>
    <submittedName>
        <fullName evidence="1">Metallophosphoesterase</fullName>
    </submittedName>
</protein>
<sequence>MKLFQKRASGKTLKIFFATDIHGSDRCFRKFINAAQFYSANVLILGGDITGKVVVPVTKISASTYRATVHHQVQDVSESELPNLFKEIRSNGFYYYVTTPDETEFLAQNSKAREEMFHRVIRESLTGWFELAEERLKGTGVQVFVSPGNDDDDVVVSAINQGPFVINPDESVREIEEGVWMLSFGWSNRTPWDSPRELDDSEIGQRLENLAPQIPLFENAVFNIHVPPYNTPLDKAPQLTADLKPVVEAGEVQMASVGSAAVRDFILKYQPLLGLHGHIHESAGITKLGRSTCINPGSEYSDGTLKGALVTIDTGKGSLMRQLIAG</sequence>
<accession>A0A2T2XEV2</accession>
<dbReference type="EMBL" id="PXYW01000028">
    <property type="protein sequence ID" value="PSR33044.1"/>
    <property type="molecule type" value="Genomic_DNA"/>
</dbReference>
<comment type="caution">
    <text evidence="1">The sequence shown here is derived from an EMBL/GenBank/DDBJ whole genome shotgun (WGS) entry which is preliminary data.</text>
</comment>